<name>A0A5B7CS25_PORTR</name>
<feature type="compositionally biased region" description="Polar residues" evidence="1">
    <location>
        <begin position="103"/>
        <end position="119"/>
    </location>
</feature>
<dbReference type="EMBL" id="VSRR010000144">
    <property type="protein sequence ID" value="MPC11096.1"/>
    <property type="molecule type" value="Genomic_DNA"/>
</dbReference>
<proteinExistence type="predicted"/>
<sequence length="119" mass="13420">MTGRADANRGIHPRTQDSHSQSTRTNRMSHLRGCRHDLSGEPQTPARTGQVSVVPGGSTRARYYVLADAFTHTCIRPTVTAETNPLFTRPENRDHGRKDLPRQTRQFLNQSQNVPVLKF</sequence>
<gene>
    <name evidence="2" type="ORF">E2C01_003749</name>
</gene>
<comment type="caution">
    <text evidence="2">The sequence shown here is derived from an EMBL/GenBank/DDBJ whole genome shotgun (WGS) entry which is preliminary data.</text>
</comment>
<evidence type="ECO:0000313" key="3">
    <source>
        <dbReference type="Proteomes" id="UP000324222"/>
    </source>
</evidence>
<dbReference type="Proteomes" id="UP000324222">
    <property type="component" value="Unassembled WGS sequence"/>
</dbReference>
<accession>A0A5B7CS25</accession>
<feature type="region of interest" description="Disordered" evidence="1">
    <location>
        <begin position="85"/>
        <end position="119"/>
    </location>
</feature>
<feature type="compositionally biased region" description="Polar residues" evidence="1">
    <location>
        <begin position="41"/>
        <end position="51"/>
    </location>
</feature>
<evidence type="ECO:0000256" key="1">
    <source>
        <dbReference type="SAM" id="MobiDB-lite"/>
    </source>
</evidence>
<feature type="compositionally biased region" description="Basic and acidic residues" evidence="1">
    <location>
        <begin position="1"/>
        <end position="17"/>
    </location>
</feature>
<keyword evidence="3" id="KW-1185">Reference proteome</keyword>
<feature type="region of interest" description="Disordered" evidence="1">
    <location>
        <begin position="1"/>
        <end position="54"/>
    </location>
</feature>
<organism evidence="2 3">
    <name type="scientific">Portunus trituberculatus</name>
    <name type="common">Swimming crab</name>
    <name type="synonym">Neptunus trituberculatus</name>
    <dbReference type="NCBI Taxonomy" id="210409"/>
    <lineage>
        <taxon>Eukaryota</taxon>
        <taxon>Metazoa</taxon>
        <taxon>Ecdysozoa</taxon>
        <taxon>Arthropoda</taxon>
        <taxon>Crustacea</taxon>
        <taxon>Multicrustacea</taxon>
        <taxon>Malacostraca</taxon>
        <taxon>Eumalacostraca</taxon>
        <taxon>Eucarida</taxon>
        <taxon>Decapoda</taxon>
        <taxon>Pleocyemata</taxon>
        <taxon>Brachyura</taxon>
        <taxon>Eubrachyura</taxon>
        <taxon>Portunoidea</taxon>
        <taxon>Portunidae</taxon>
        <taxon>Portuninae</taxon>
        <taxon>Portunus</taxon>
    </lineage>
</organism>
<reference evidence="2 3" key="1">
    <citation type="submission" date="2019-05" db="EMBL/GenBank/DDBJ databases">
        <title>Another draft genome of Portunus trituberculatus and its Hox gene families provides insights of decapod evolution.</title>
        <authorList>
            <person name="Jeong J.-H."/>
            <person name="Song I."/>
            <person name="Kim S."/>
            <person name="Choi T."/>
            <person name="Kim D."/>
            <person name="Ryu S."/>
            <person name="Kim W."/>
        </authorList>
    </citation>
    <scope>NUCLEOTIDE SEQUENCE [LARGE SCALE GENOMIC DNA]</scope>
    <source>
        <tissue evidence="2">Muscle</tissue>
    </source>
</reference>
<feature type="compositionally biased region" description="Basic and acidic residues" evidence="1">
    <location>
        <begin position="90"/>
        <end position="102"/>
    </location>
</feature>
<evidence type="ECO:0000313" key="2">
    <source>
        <dbReference type="EMBL" id="MPC11096.1"/>
    </source>
</evidence>
<dbReference type="AlphaFoldDB" id="A0A5B7CS25"/>
<protein>
    <submittedName>
        <fullName evidence="2">Uncharacterized protein</fullName>
    </submittedName>
</protein>